<evidence type="ECO:0000313" key="9">
    <source>
        <dbReference type="Proteomes" id="UP000313359"/>
    </source>
</evidence>
<dbReference type="GO" id="GO:0016020">
    <property type="term" value="C:membrane"/>
    <property type="evidence" value="ECO:0007669"/>
    <property type="project" value="UniProtKB-SubCell"/>
</dbReference>
<keyword evidence="2 5" id="KW-0812">Transmembrane</keyword>
<dbReference type="SUPFAM" id="SSF56300">
    <property type="entry name" value="Metallo-dependent phosphatases"/>
    <property type="match status" value="1"/>
</dbReference>
<dbReference type="GO" id="GO:0006506">
    <property type="term" value="P:GPI anchor biosynthetic process"/>
    <property type="evidence" value="ECO:0007669"/>
    <property type="project" value="InterPro"/>
</dbReference>
<dbReference type="InterPro" id="IPR033308">
    <property type="entry name" value="PGAP5/Cdc1/Ted1"/>
</dbReference>
<dbReference type="Gene3D" id="3.60.21.10">
    <property type="match status" value="1"/>
</dbReference>
<dbReference type="AlphaFoldDB" id="A0A5C2SJH1"/>
<accession>A0A5C2SJH1</accession>
<feature type="chain" id="PRO_5022799173" evidence="6">
    <location>
        <begin position="24"/>
        <end position="520"/>
    </location>
</feature>
<name>A0A5C2SJH1_9APHY</name>
<reference evidence="8" key="1">
    <citation type="journal article" date="2018" name="Genome Biol. Evol.">
        <title>Genomics and development of Lentinus tigrinus, a white-rot wood-decaying mushroom with dimorphic fruiting bodies.</title>
        <authorList>
            <person name="Wu B."/>
            <person name="Xu Z."/>
            <person name="Knudson A."/>
            <person name="Carlson A."/>
            <person name="Chen N."/>
            <person name="Kovaka S."/>
            <person name="LaButti K."/>
            <person name="Lipzen A."/>
            <person name="Pennachio C."/>
            <person name="Riley R."/>
            <person name="Schakwitz W."/>
            <person name="Umezawa K."/>
            <person name="Ohm R.A."/>
            <person name="Grigoriev I.V."/>
            <person name="Nagy L.G."/>
            <person name="Gibbons J."/>
            <person name="Hibbett D."/>
        </authorList>
    </citation>
    <scope>NUCLEOTIDE SEQUENCE [LARGE SCALE GENOMIC DNA]</scope>
    <source>
        <strain evidence="8">ALCF2SS1-6</strain>
    </source>
</reference>
<dbReference type="InterPro" id="IPR004843">
    <property type="entry name" value="Calcineurin-like_PHP"/>
</dbReference>
<feature type="domain" description="Calcineurin-like phosphoesterase" evidence="7">
    <location>
        <begin position="48"/>
        <end position="233"/>
    </location>
</feature>
<dbReference type="PANTHER" id="PTHR13315:SF4">
    <property type="entry name" value="METALLOPHOSPHOESTERASE, ISOFORM E"/>
    <property type="match status" value="1"/>
</dbReference>
<keyword evidence="4 5" id="KW-0472">Membrane</keyword>
<evidence type="ECO:0000256" key="6">
    <source>
        <dbReference type="SAM" id="SignalP"/>
    </source>
</evidence>
<dbReference type="Pfam" id="PF00149">
    <property type="entry name" value="Metallophos"/>
    <property type="match status" value="1"/>
</dbReference>
<evidence type="ECO:0000256" key="5">
    <source>
        <dbReference type="SAM" id="Phobius"/>
    </source>
</evidence>
<dbReference type="Proteomes" id="UP000313359">
    <property type="component" value="Unassembled WGS sequence"/>
</dbReference>
<proteinExistence type="predicted"/>
<gene>
    <name evidence="8" type="ORF">L227DRAFT_496246</name>
</gene>
<protein>
    <submittedName>
        <fullName evidence="8">Metallo-dependent phosphatase</fullName>
    </submittedName>
</protein>
<evidence type="ECO:0000313" key="8">
    <source>
        <dbReference type="EMBL" id="RPD63882.1"/>
    </source>
</evidence>
<evidence type="ECO:0000256" key="4">
    <source>
        <dbReference type="ARBA" id="ARBA00023136"/>
    </source>
</evidence>
<dbReference type="PANTHER" id="PTHR13315">
    <property type="entry name" value="METALLO PHOSPHOESTERASE RELATED"/>
    <property type="match status" value="1"/>
</dbReference>
<keyword evidence="3 5" id="KW-1133">Transmembrane helix</keyword>
<dbReference type="OrthoDB" id="5977743at2759"/>
<evidence type="ECO:0000256" key="1">
    <source>
        <dbReference type="ARBA" id="ARBA00004141"/>
    </source>
</evidence>
<dbReference type="GO" id="GO:0016787">
    <property type="term" value="F:hydrolase activity"/>
    <property type="evidence" value="ECO:0007669"/>
    <property type="project" value="InterPro"/>
</dbReference>
<feature type="transmembrane region" description="Helical" evidence="5">
    <location>
        <begin position="377"/>
        <end position="398"/>
    </location>
</feature>
<dbReference type="GO" id="GO:0005783">
    <property type="term" value="C:endoplasmic reticulum"/>
    <property type="evidence" value="ECO:0007669"/>
    <property type="project" value="TreeGrafter"/>
</dbReference>
<dbReference type="EMBL" id="ML122255">
    <property type="protein sequence ID" value="RPD63882.1"/>
    <property type="molecule type" value="Genomic_DNA"/>
</dbReference>
<dbReference type="InterPro" id="IPR029052">
    <property type="entry name" value="Metallo-depent_PP-like"/>
</dbReference>
<comment type="subcellular location">
    <subcellularLocation>
        <location evidence="1">Membrane</location>
        <topology evidence="1">Multi-pass membrane protein</topology>
    </subcellularLocation>
</comment>
<sequence length="520" mass="59021">MYPRLVNLIRLVWLLAIAWYELGTFYHHTASCPWPDEHFETLDSTPTHVLVVADPQIPDRHSYPDRAPWLQRLSQLVIDLNIRKSWRASLRRHPHAVVFLGDMMDNGRYAMPDDEYEAYFRRFKDIFAGDKDLPMYYLPGNHDIGLGTSSPRYQFSDHAVDRYTSHFGVLNQRITLANHTVWLIDAPGLVDEDRERAVAGKSYAQWAEARPDRTIAFVQSLAQSTSCHPYVPRPCHRSSSITGNTRPILFTHVPLSRPEGTSCGPLRERGTIRQGRGLGYQNLLSPQASQFLLQTIRPAVVFSGDDHDYCEYVHTVPLTDTKRPSPPASVPEITVKSFSMAMGVRRPGYQLLSLVPPSLARDGQSLAYRPCLLPDQLSIYLSVYIPLFVLSLIMLLAVNVRRVVIRHAAPSARSPDSMHLTPTADGSVDYDLPPPSAWRNKEFPRYGLWSWTFTLGGSRRRIVLPRPGIVQPVVAFLWKGTTRENELQKRAGVVKGVVKDLWEAAWAPLVLFVGIAWWVW</sequence>
<evidence type="ECO:0000256" key="2">
    <source>
        <dbReference type="ARBA" id="ARBA00022692"/>
    </source>
</evidence>
<feature type="signal peptide" evidence="6">
    <location>
        <begin position="1"/>
        <end position="23"/>
    </location>
</feature>
<keyword evidence="9" id="KW-1185">Reference proteome</keyword>
<evidence type="ECO:0000259" key="7">
    <source>
        <dbReference type="Pfam" id="PF00149"/>
    </source>
</evidence>
<evidence type="ECO:0000256" key="3">
    <source>
        <dbReference type="ARBA" id="ARBA00022989"/>
    </source>
</evidence>
<keyword evidence="6" id="KW-0732">Signal</keyword>
<organism evidence="8 9">
    <name type="scientific">Lentinus tigrinus ALCF2SS1-6</name>
    <dbReference type="NCBI Taxonomy" id="1328759"/>
    <lineage>
        <taxon>Eukaryota</taxon>
        <taxon>Fungi</taxon>
        <taxon>Dikarya</taxon>
        <taxon>Basidiomycota</taxon>
        <taxon>Agaricomycotina</taxon>
        <taxon>Agaricomycetes</taxon>
        <taxon>Polyporales</taxon>
        <taxon>Polyporaceae</taxon>
        <taxon>Lentinus</taxon>
    </lineage>
</organism>
<dbReference type="STRING" id="1328759.A0A5C2SJH1"/>